<keyword evidence="3" id="KW-1185">Reference proteome</keyword>
<sequence>MKTSVYNKDEHTEGYFGKGKSEKKSEVQKEYEKGNDGNEVTAFGRAPIAEENANGFNEGNIKAKDGLDNTGTQGKDSLSDDTYNSSDTRHTIESAASGTGSSSEDFKDDQDKSNIKQRDEDDALNTGI</sequence>
<dbReference type="Proteomes" id="UP000487757">
    <property type="component" value="Unassembled WGS sequence"/>
</dbReference>
<protein>
    <submittedName>
        <fullName evidence="2">Uncharacterized protein</fullName>
    </submittedName>
</protein>
<evidence type="ECO:0000256" key="1">
    <source>
        <dbReference type="SAM" id="MobiDB-lite"/>
    </source>
</evidence>
<feature type="compositionally biased region" description="Polar residues" evidence="1">
    <location>
        <begin position="69"/>
        <end position="86"/>
    </location>
</feature>
<accession>A0A7K0G0D1</accession>
<dbReference type="EMBL" id="WKKH01000019">
    <property type="protein sequence ID" value="MRX77062.1"/>
    <property type="molecule type" value="Genomic_DNA"/>
</dbReference>
<name>A0A7K0G0D1_9SPHI</name>
<proteinExistence type="predicted"/>
<feature type="compositionally biased region" description="Low complexity" evidence="1">
    <location>
        <begin position="49"/>
        <end position="60"/>
    </location>
</feature>
<evidence type="ECO:0000313" key="3">
    <source>
        <dbReference type="Proteomes" id="UP000487757"/>
    </source>
</evidence>
<feature type="compositionally biased region" description="Low complexity" evidence="1">
    <location>
        <begin position="93"/>
        <end position="103"/>
    </location>
</feature>
<comment type="caution">
    <text evidence="2">The sequence shown here is derived from an EMBL/GenBank/DDBJ whole genome shotgun (WGS) entry which is preliminary data.</text>
</comment>
<feature type="compositionally biased region" description="Basic and acidic residues" evidence="1">
    <location>
        <begin position="109"/>
        <end position="119"/>
    </location>
</feature>
<organism evidence="2 3">
    <name type="scientific">Pedobacter petrophilus</name>
    <dbReference type="NCBI Taxonomy" id="1908241"/>
    <lineage>
        <taxon>Bacteria</taxon>
        <taxon>Pseudomonadati</taxon>
        <taxon>Bacteroidota</taxon>
        <taxon>Sphingobacteriia</taxon>
        <taxon>Sphingobacteriales</taxon>
        <taxon>Sphingobacteriaceae</taxon>
        <taxon>Pedobacter</taxon>
    </lineage>
</organism>
<dbReference type="RefSeq" id="WP_154281266.1">
    <property type="nucleotide sequence ID" value="NZ_JBHUJQ010000001.1"/>
</dbReference>
<feature type="region of interest" description="Disordered" evidence="1">
    <location>
        <begin position="1"/>
        <end position="128"/>
    </location>
</feature>
<feature type="compositionally biased region" description="Basic and acidic residues" evidence="1">
    <location>
        <begin position="7"/>
        <end position="36"/>
    </location>
</feature>
<evidence type="ECO:0000313" key="2">
    <source>
        <dbReference type="EMBL" id="MRX77062.1"/>
    </source>
</evidence>
<gene>
    <name evidence="2" type="ORF">GJU39_13300</name>
</gene>
<dbReference type="AlphaFoldDB" id="A0A7K0G0D1"/>
<dbReference type="OrthoDB" id="767009at2"/>
<reference evidence="2 3" key="1">
    <citation type="submission" date="2019-11" db="EMBL/GenBank/DDBJ databases">
        <title>Pedobacter petrophilus genome.</title>
        <authorList>
            <person name="Feldbauer M.J."/>
            <person name="Newman J.D."/>
        </authorList>
    </citation>
    <scope>NUCLEOTIDE SEQUENCE [LARGE SCALE GENOMIC DNA]</scope>
    <source>
        <strain evidence="2 3">LMG 29686</strain>
    </source>
</reference>